<dbReference type="EMBL" id="JABXXO010000014">
    <property type="protein sequence ID" value="KAF7760885.1"/>
    <property type="molecule type" value="Genomic_DNA"/>
</dbReference>
<dbReference type="GO" id="GO:0002098">
    <property type="term" value="P:tRNA wobble uridine modification"/>
    <property type="evidence" value="ECO:0007669"/>
    <property type="project" value="TreeGrafter"/>
</dbReference>
<evidence type="ECO:0000256" key="1">
    <source>
        <dbReference type="SAM" id="MobiDB-lite"/>
    </source>
</evidence>
<dbReference type="PANTHER" id="PTHR42714">
    <property type="entry name" value="TRNA MODIFICATION GTPASE GTPBP3"/>
    <property type="match status" value="1"/>
</dbReference>
<comment type="caution">
    <text evidence="3">The sequence shown here is derived from an EMBL/GenBank/DDBJ whole genome shotgun (WGS) entry which is preliminary data.</text>
</comment>
<name>A0A8H7EWU6_AGABI</name>
<reference evidence="3 4" key="1">
    <citation type="journal article" name="Sci. Rep.">
        <title>Telomere-to-telomere assembled and centromere annotated genomes of the two main subspecies of the button mushroom Agaricus bisporus reveal especially polymorphic chromosome ends.</title>
        <authorList>
            <person name="Sonnenberg A.S.M."/>
            <person name="Sedaghat-Telgerd N."/>
            <person name="Lavrijssen B."/>
            <person name="Ohm R.A."/>
            <person name="Hendrickx P.M."/>
            <person name="Scholtmeijer K."/>
            <person name="Baars J.J.P."/>
            <person name="van Peer A."/>
        </authorList>
    </citation>
    <scope>NUCLEOTIDE SEQUENCE [LARGE SCALE GENOMIC DNA]</scope>
    <source>
        <strain evidence="3 4">H119_p4</strain>
    </source>
</reference>
<dbReference type="PROSITE" id="PS00675">
    <property type="entry name" value="SIGMA54_INTERACT_1"/>
    <property type="match status" value="1"/>
</dbReference>
<sequence>MSAFNSRQGRGSTNTPPGQESGHSAATYGSSVKGARIASNRTRDTMNHYQQTPEQHQWTAQGPQASNLSLVHVPAVHNPRFYPSRSFASATRARLFRKSQLNGPGNIVIFGETGTGKSSLVNMLSDDNVAMVSNLAAGCTFESTPHAVFIDGVPYTLWDTAGLNEGNTGSVPADQALHYLRDLVDKLKDGVSLLVYCIRGSRYRDIIKVNYDLFTEIICQGEVPVVIVVTGLENEERMEGWWEENAKEFTDRGMLFQGHACVTTSKGKKNMFEAEYEESKHTVRNLIKDFCPGSAWTVDSDQWFERITNRIQEYWEEYNGCQHHTSRPEREGEGEEISSLFAVIGFFLLSLVQNFSPFRSPNH</sequence>
<dbReference type="GO" id="GO:0005525">
    <property type="term" value="F:GTP binding"/>
    <property type="evidence" value="ECO:0007669"/>
    <property type="project" value="InterPro"/>
</dbReference>
<gene>
    <name evidence="3" type="ORF">Agabi119p4_10294</name>
</gene>
<dbReference type="GO" id="GO:0030488">
    <property type="term" value="P:tRNA methylation"/>
    <property type="evidence" value="ECO:0007669"/>
    <property type="project" value="TreeGrafter"/>
</dbReference>
<evidence type="ECO:0000259" key="2">
    <source>
        <dbReference type="Pfam" id="PF01926"/>
    </source>
</evidence>
<dbReference type="PANTHER" id="PTHR42714:SF2">
    <property type="entry name" value="TRNA MODIFICATION GTPASE GTPBP3, MITOCHONDRIAL"/>
    <property type="match status" value="1"/>
</dbReference>
<dbReference type="Proteomes" id="UP000629468">
    <property type="component" value="Unassembled WGS sequence"/>
</dbReference>
<dbReference type="SUPFAM" id="SSF52540">
    <property type="entry name" value="P-loop containing nucleoside triphosphate hydrolases"/>
    <property type="match status" value="1"/>
</dbReference>
<dbReference type="CDD" id="cd00882">
    <property type="entry name" value="Ras_like_GTPase"/>
    <property type="match status" value="1"/>
</dbReference>
<dbReference type="AlphaFoldDB" id="A0A8H7EWU6"/>
<organism evidence="3 4">
    <name type="scientific">Agaricus bisporus var. burnettii</name>
    <dbReference type="NCBI Taxonomy" id="192524"/>
    <lineage>
        <taxon>Eukaryota</taxon>
        <taxon>Fungi</taxon>
        <taxon>Dikarya</taxon>
        <taxon>Basidiomycota</taxon>
        <taxon>Agaricomycotina</taxon>
        <taxon>Agaricomycetes</taxon>
        <taxon>Agaricomycetidae</taxon>
        <taxon>Agaricales</taxon>
        <taxon>Agaricineae</taxon>
        <taxon>Agaricaceae</taxon>
        <taxon>Agaricus</taxon>
    </lineage>
</organism>
<dbReference type="Gene3D" id="3.40.50.300">
    <property type="entry name" value="P-loop containing nucleotide triphosphate hydrolases"/>
    <property type="match status" value="1"/>
</dbReference>
<evidence type="ECO:0000313" key="3">
    <source>
        <dbReference type="EMBL" id="KAF7760885.1"/>
    </source>
</evidence>
<feature type="region of interest" description="Disordered" evidence="1">
    <location>
        <begin position="1"/>
        <end position="34"/>
    </location>
</feature>
<accession>A0A8H7EWU6</accession>
<proteinExistence type="predicted"/>
<dbReference type="GO" id="GO:0005737">
    <property type="term" value="C:cytoplasm"/>
    <property type="evidence" value="ECO:0007669"/>
    <property type="project" value="TreeGrafter"/>
</dbReference>
<dbReference type="InterPro" id="IPR025662">
    <property type="entry name" value="Sigma_54_int_dom_ATP-bd_1"/>
</dbReference>
<feature type="domain" description="G" evidence="2">
    <location>
        <begin position="107"/>
        <end position="200"/>
    </location>
</feature>
<feature type="compositionally biased region" description="Polar residues" evidence="1">
    <location>
        <begin position="1"/>
        <end position="30"/>
    </location>
</feature>
<dbReference type="InterPro" id="IPR027417">
    <property type="entry name" value="P-loop_NTPase"/>
</dbReference>
<protein>
    <recommendedName>
        <fullName evidence="2">G domain-containing protein</fullName>
    </recommendedName>
</protein>
<dbReference type="InterPro" id="IPR006073">
    <property type="entry name" value="GTP-bd"/>
</dbReference>
<dbReference type="Pfam" id="PF01926">
    <property type="entry name" value="MMR_HSR1"/>
    <property type="match status" value="1"/>
</dbReference>
<evidence type="ECO:0000313" key="4">
    <source>
        <dbReference type="Proteomes" id="UP000629468"/>
    </source>
</evidence>